<proteinExistence type="predicted"/>
<feature type="transmembrane region" description="Helical" evidence="1">
    <location>
        <begin position="15"/>
        <end position="36"/>
    </location>
</feature>
<dbReference type="GO" id="GO:0005886">
    <property type="term" value="C:plasma membrane"/>
    <property type="evidence" value="ECO:0007669"/>
    <property type="project" value="UniProtKB-SubCell"/>
</dbReference>
<feature type="transmembrane region" description="Helical" evidence="1">
    <location>
        <begin position="156"/>
        <end position="181"/>
    </location>
</feature>
<protein>
    <submittedName>
        <fullName evidence="2">ABC transporter</fullName>
    </submittedName>
</protein>
<name>A0A5R9G7B7_9BACL</name>
<keyword evidence="1" id="KW-0472">Membrane</keyword>
<keyword evidence="1" id="KW-1133">Transmembrane helix</keyword>
<evidence type="ECO:0000256" key="1">
    <source>
        <dbReference type="SAM" id="Phobius"/>
    </source>
</evidence>
<dbReference type="PANTHER" id="PTHR43471">
    <property type="entry name" value="ABC TRANSPORTER PERMEASE"/>
    <property type="match status" value="1"/>
</dbReference>
<accession>A0A5R9G7B7</accession>
<dbReference type="OrthoDB" id="9800309at2"/>
<comment type="caution">
    <text evidence="2">The sequence shown here is derived from an EMBL/GenBank/DDBJ whole genome shotgun (WGS) entry which is preliminary data.</text>
</comment>
<sequence length="264" mass="28226">MNIFLRELKAHRKSLIIWSVGMFLLVVSGMSKYTAYTAGGAGGAVFDNLPQTLKALLGIGSFDVAQMSGFFAMLFLYIELAAAIHAVLLGSGIIAKEERDKTVEFLMVKPVSRGTIVTAKLLAALTNVVILNLVSLLSSILMVAAYNQGEDITKEIVQFLGSMFLVQLIFLTLGAALSALLKRPQTSGSAATGILLGTFVIAKITDVTDRLAILNLLSPFKYFSYSRIVEGNGIHVGIALGSIGLAAVLAASTYMLYLNRELNV</sequence>
<feature type="transmembrane region" description="Helical" evidence="1">
    <location>
        <begin position="233"/>
        <end position="257"/>
    </location>
</feature>
<dbReference type="GO" id="GO:0140359">
    <property type="term" value="F:ABC-type transporter activity"/>
    <property type="evidence" value="ECO:0007669"/>
    <property type="project" value="InterPro"/>
</dbReference>
<organism evidence="2 3">
    <name type="scientific">Paenibacillus antri</name>
    <dbReference type="NCBI Taxonomy" id="2582848"/>
    <lineage>
        <taxon>Bacteria</taxon>
        <taxon>Bacillati</taxon>
        <taxon>Bacillota</taxon>
        <taxon>Bacilli</taxon>
        <taxon>Bacillales</taxon>
        <taxon>Paenibacillaceae</taxon>
        <taxon>Paenibacillus</taxon>
    </lineage>
</organism>
<evidence type="ECO:0000313" key="3">
    <source>
        <dbReference type="Proteomes" id="UP000309676"/>
    </source>
</evidence>
<evidence type="ECO:0000313" key="2">
    <source>
        <dbReference type="EMBL" id="TLS48914.1"/>
    </source>
</evidence>
<keyword evidence="1" id="KW-0812">Transmembrane</keyword>
<dbReference type="Pfam" id="PF12679">
    <property type="entry name" value="ABC2_membrane_2"/>
    <property type="match status" value="1"/>
</dbReference>
<feature type="transmembrane region" description="Helical" evidence="1">
    <location>
        <begin position="116"/>
        <end position="144"/>
    </location>
</feature>
<reference evidence="2 3" key="1">
    <citation type="submission" date="2019-05" db="EMBL/GenBank/DDBJ databases">
        <authorList>
            <person name="Narsing Rao M.P."/>
            <person name="Li W.J."/>
        </authorList>
    </citation>
    <scope>NUCLEOTIDE SEQUENCE [LARGE SCALE GENOMIC DNA]</scope>
    <source>
        <strain evidence="2 3">SYSU_K30003</strain>
    </source>
</reference>
<gene>
    <name evidence="2" type="ORF">FE782_28345</name>
</gene>
<dbReference type="EMBL" id="VCIW01000027">
    <property type="protein sequence ID" value="TLS48914.1"/>
    <property type="molecule type" value="Genomic_DNA"/>
</dbReference>
<feature type="transmembrane region" description="Helical" evidence="1">
    <location>
        <begin position="193"/>
        <end position="213"/>
    </location>
</feature>
<dbReference type="Proteomes" id="UP000309676">
    <property type="component" value="Unassembled WGS sequence"/>
</dbReference>
<dbReference type="AlphaFoldDB" id="A0A5R9G7B7"/>
<dbReference type="RefSeq" id="WP_138197724.1">
    <property type="nucleotide sequence ID" value="NZ_VCIW01000027.1"/>
</dbReference>
<feature type="transmembrane region" description="Helical" evidence="1">
    <location>
        <begin position="70"/>
        <end position="95"/>
    </location>
</feature>
<keyword evidence="3" id="KW-1185">Reference proteome</keyword>